<dbReference type="EMBL" id="RCOR01000025">
    <property type="protein sequence ID" value="RSN68759.1"/>
    <property type="molecule type" value="Genomic_DNA"/>
</dbReference>
<evidence type="ECO:0000313" key="1">
    <source>
        <dbReference type="EMBL" id="RSN68759.1"/>
    </source>
</evidence>
<dbReference type="Proteomes" id="UP000278149">
    <property type="component" value="Unassembled WGS sequence"/>
</dbReference>
<comment type="caution">
    <text evidence="1">The sequence shown here is derived from an EMBL/GenBank/DDBJ whole genome shotgun (WGS) entry which is preliminary data.</text>
</comment>
<sequence length="579" mass="65564">MEIVLIPKNLSISLDSEVMKSGIDPSEVKFELKWASVDYGVLINWQVSYTNRSGRKDFVPYLYKSGKILVLNSPKPKLTDFRASDYLSFELGGEIELEVNSEISRGEAREFLLEALSESLRVPKSSVKVLNAETVLIARKLKYSLKLGDREIGEAELSERGRRVSLKPIPLEELEATVLESLKNSDQGAGRRIITRSWDALFDKKKASVGIEILARGSDDGYANFIVKMGGELELIRVNRYSGAMNRVKLPGLEEMRRNVIREISRITSVDPSMIELSMEDIARSYRVVERDGETRVSFIMTLTINFVVLNVSYDASSGEVHILSKKVDEGALKRILNADELDYDVDDSLLYVKSRRGSSWKFSVFKLNDLRGSPDMSLLVERAAYDPKSSGYLLFCKFEGSDACLSFLLKGDEGILLGKGCLEDIIREAEMELSSKYNLGVSLRLDFERNPSEILWKIKPESLFKGRRGRVNAFLHLNGMDRMGMFLFVVRYSFGDGSMEVEPRILKETVERIVRGAVGGEVRVMSYRYEHPLLQVTVKDEKQLIDLKFDLRDPIHPALVEMKARAGILDRLMGFLNR</sequence>
<name>A0A3R9Q917_9CREN</name>
<dbReference type="AlphaFoldDB" id="A0A3R9Q917"/>
<reference evidence="1 2" key="1">
    <citation type="submission" date="2018-10" db="EMBL/GenBank/DDBJ databases">
        <title>Co-occurring genomic capacity for anaerobic methane metabolism and dissimilatory sulfite reduction discovered in the Korarchaeota.</title>
        <authorList>
            <person name="Mckay L.J."/>
            <person name="Dlakic M."/>
            <person name="Fields M.W."/>
            <person name="Delmont T.O."/>
            <person name="Eren A.M."/>
            <person name="Jay Z.J."/>
            <person name="Klingelsmith K.B."/>
            <person name="Rusch D.B."/>
            <person name="Inskeep W.P."/>
        </authorList>
    </citation>
    <scope>NUCLEOTIDE SEQUENCE [LARGE SCALE GENOMIC DNA]</scope>
    <source>
        <strain evidence="1 2">WS</strain>
    </source>
</reference>
<accession>A0A3R9Q917</accession>
<dbReference type="RefSeq" id="WP_125741836.1">
    <property type="nucleotide sequence ID" value="NZ_RCOR01000025.1"/>
</dbReference>
<gene>
    <name evidence="1" type="ORF">D9Q81_05420</name>
</gene>
<protein>
    <submittedName>
        <fullName evidence="1">Uncharacterized protein</fullName>
    </submittedName>
</protein>
<evidence type="ECO:0000313" key="2">
    <source>
        <dbReference type="Proteomes" id="UP000278149"/>
    </source>
</evidence>
<organism evidence="1 2">
    <name type="scientific">Candidatus Korarchaeum cryptofilum</name>
    <dbReference type="NCBI Taxonomy" id="498846"/>
    <lineage>
        <taxon>Archaea</taxon>
        <taxon>Thermoproteota</taxon>
        <taxon>Candidatus Korarchaeia</taxon>
        <taxon>Candidatus Korarchaeales</taxon>
        <taxon>Candidatus Korarchaeaceae</taxon>
        <taxon>Candidatus Korarchaeum</taxon>
    </lineage>
</organism>
<proteinExistence type="predicted"/>